<dbReference type="NCBIfam" id="TIGR02985">
    <property type="entry name" value="Sig70_bacteroi1"/>
    <property type="match status" value="1"/>
</dbReference>
<dbReference type="InterPro" id="IPR013249">
    <property type="entry name" value="RNA_pol_sigma70_r4_t2"/>
</dbReference>
<comment type="similarity">
    <text evidence="1">Belongs to the sigma-70 factor family. ECF subfamily.</text>
</comment>
<dbReference type="RefSeq" id="WP_321564856.1">
    <property type="nucleotide sequence ID" value="NZ_CP139558.1"/>
</dbReference>
<dbReference type="Gene3D" id="1.10.10.10">
    <property type="entry name" value="Winged helix-like DNA-binding domain superfamily/Winged helix DNA-binding domain"/>
    <property type="match status" value="1"/>
</dbReference>
<feature type="domain" description="RNA polymerase sigma factor 70 region 4 type 2" evidence="7">
    <location>
        <begin position="123"/>
        <end position="172"/>
    </location>
</feature>
<proteinExistence type="inferred from homology"/>
<dbReference type="Gene3D" id="1.10.1740.10">
    <property type="match status" value="1"/>
</dbReference>
<dbReference type="InterPro" id="IPR014284">
    <property type="entry name" value="RNA_pol_sigma-70_dom"/>
</dbReference>
<evidence type="ECO:0000313" key="8">
    <source>
        <dbReference type="EMBL" id="WPU95750.1"/>
    </source>
</evidence>
<reference evidence="8 9" key="1">
    <citation type="submission" date="2023-11" db="EMBL/GenBank/DDBJ databases">
        <title>Analysis of the Genomes of Mucilaginibacter gossypii cycad 4 and M. sabulilitoris SNA2: microbes with the potential for plant growth promotion.</title>
        <authorList>
            <person name="Hirsch A.M."/>
            <person name="Humm E."/>
            <person name="Rubbi M."/>
            <person name="Del Vecchio G."/>
            <person name="Ha S.M."/>
            <person name="Pellegrini M."/>
            <person name="Gunsalus R.P."/>
        </authorList>
    </citation>
    <scope>NUCLEOTIDE SEQUENCE [LARGE SCALE GENOMIC DNA]</scope>
    <source>
        <strain evidence="8 9">SNA2</strain>
    </source>
</reference>
<keyword evidence="2" id="KW-0805">Transcription regulation</keyword>
<dbReference type="PANTHER" id="PTHR43133:SF46">
    <property type="entry name" value="RNA POLYMERASE SIGMA-70 FACTOR ECF SUBFAMILY"/>
    <property type="match status" value="1"/>
</dbReference>
<keyword evidence="5" id="KW-1133">Transmembrane helix</keyword>
<dbReference type="EMBL" id="CP139558">
    <property type="protein sequence ID" value="WPU95750.1"/>
    <property type="molecule type" value="Genomic_DNA"/>
</dbReference>
<keyword evidence="4" id="KW-0804">Transcription</keyword>
<keyword evidence="5" id="KW-0472">Membrane</keyword>
<gene>
    <name evidence="8" type="ORF">SNE25_09490</name>
</gene>
<dbReference type="InterPro" id="IPR013324">
    <property type="entry name" value="RNA_pol_sigma_r3/r4-like"/>
</dbReference>
<dbReference type="SUPFAM" id="SSF88659">
    <property type="entry name" value="Sigma3 and sigma4 domains of RNA polymerase sigma factors"/>
    <property type="match status" value="1"/>
</dbReference>
<dbReference type="NCBIfam" id="TIGR02937">
    <property type="entry name" value="sigma70-ECF"/>
    <property type="match status" value="1"/>
</dbReference>
<dbReference type="Proteomes" id="UP001324380">
    <property type="component" value="Chromosome"/>
</dbReference>
<protein>
    <submittedName>
        <fullName evidence="8">RNA polymerase sigma-70 factor</fullName>
    </submittedName>
</protein>
<evidence type="ECO:0000259" key="6">
    <source>
        <dbReference type="Pfam" id="PF04542"/>
    </source>
</evidence>
<evidence type="ECO:0000256" key="4">
    <source>
        <dbReference type="ARBA" id="ARBA00023163"/>
    </source>
</evidence>
<evidence type="ECO:0000256" key="1">
    <source>
        <dbReference type="ARBA" id="ARBA00010641"/>
    </source>
</evidence>
<feature type="transmembrane region" description="Helical" evidence="5">
    <location>
        <begin position="181"/>
        <end position="205"/>
    </location>
</feature>
<sequence length="208" mass="24271">MSDSEICTRIKQSDHLAYTEIYHRYFDPIFRHAFKKLRDEDAAKDIVQDVFTNLWLKRSAYNIESNPAGYLYTSVRNGIFNFWAKKEIRSSYWDSCADDHYIDRYTNASTDYKIREQQLAAYIERQLMGFSPRMREIFKLSRKDHLSHREIAEQLNTTEANVSKQVGNALKILRAKIGTMIFLFLIVLTCFILIGSCLSHCSLSLPGC</sequence>
<dbReference type="Pfam" id="PF04542">
    <property type="entry name" value="Sigma70_r2"/>
    <property type="match status" value="1"/>
</dbReference>
<organism evidence="8 9">
    <name type="scientific">Mucilaginibacter sabulilitoris</name>
    <dbReference type="NCBI Taxonomy" id="1173583"/>
    <lineage>
        <taxon>Bacteria</taxon>
        <taxon>Pseudomonadati</taxon>
        <taxon>Bacteroidota</taxon>
        <taxon>Sphingobacteriia</taxon>
        <taxon>Sphingobacteriales</taxon>
        <taxon>Sphingobacteriaceae</taxon>
        <taxon>Mucilaginibacter</taxon>
    </lineage>
</organism>
<evidence type="ECO:0000313" key="9">
    <source>
        <dbReference type="Proteomes" id="UP001324380"/>
    </source>
</evidence>
<dbReference type="Pfam" id="PF08281">
    <property type="entry name" value="Sigma70_r4_2"/>
    <property type="match status" value="1"/>
</dbReference>
<name>A0ABZ0TWC4_9SPHI</name>
<feature type="domain" description="RNA polymerase sigma-70 region 2" evidence="6">
    <location>
        <begin position="21"/>
        <end position="86"/>
    </location>
</feature>
<dbReference type="InterPro" id="IPR039425">
    <property type="entry name" value="RNA_pol_sigma-70-like"/>
</dbReference>
<evidence type="ECO:0000256" key="3">
    <source>
        <dbReference type="ARBA" id="ARBA00023082"/>
    </source>
</evidence>
<keyword evidence="3" id="KW-0731">Sigma factor</keyword>
<keyword evidence="5" id="KW-0812">Transmembrane</keyword>
<dbReference type="InterPro" id="IPR036388">
    <property type="entry name" value="WH-like_DNA-bd_sf"/>
</dbReference>
<dbReference type="InterPro" id="IPR013325">
    <property type="entry name" value="RNA_pol_sigma_r2"/>
</dbReference>
<dbReference type="InterPro" id="IPR007627">
    <property type="entry name" value="RNA_pol_sigma70_r2"/>
</dbReference>
<evidence type="ECO:0000259" key="7">
    <source>
        <dbReference type="Pfam" id="PF08281"/>
    </source>
</evidence>
<accession>A0ABZ0TWC4</accession>
<evidence type="ECO:0000256" key="5">
    <source>
        <dbReference type="SAM" id="Phobius"/>
    </source>
</evidence>
<dbReference type="InterPro" id="IPR014327">
    <property type="entry name" value="RNA_pol_sigma70_bacteroid"/>
</dbReference>
<keyword evidence="9" id="KW-1185">Reference proteome</keyword>
<dbReference type="PANTHER" id="PTHR43133">
    <property type="entry name" value="RNA POLYMERASE ECF-TYPE SIGMA FACTO"/>
    <property type="match status" value="1"/>
</dbReference>
<evidence type="ECO:0000256" key="2">
    <source>
        <dbReference type="ARBA" id="ARBA00023015"/>
    </source>
</evidence>
<dbReference type="SUPFAM" id="SSF88946">
    <property type="entry name" value="Sigma2 domain of RNA polymerase sigma factors"/>
    <property type="match status" value="1"/>
</dbReference>